<dbReference type="Gene3D" id="3.40.640.10">
    <property type="entry name" value="Type I PLP-dependent aspartate aminotransferase-like (Major domain)"/>
    <property type="match status" value="1"/>
</dbReference>
<reference evidence="6" key="2">
    <citation type="submission" date="2015-06" db="UniProtKB">
        <authorList>
            <consortium name="EnsemblProtists"/>
        </authorList>
    </citation>
    <scope>IDENTIFICATION</scope>
    <source>
        <strain evidence="6">Pr102</strain>
    </source>
</reference>
<keyword evidence="7" id="KW-1185">Reference proteome</keyword>
<keyword evidence="3" id="KW-0808">Transferase</keyword>
<comment type="cofactor">
    <cofactor evidence="1">
        <name>pyridoxal 5'-phosphate</name>
        <dbReference type="ChEBI" id="CHEBI:597326"/>
    </cofactor>
</comment>
<name>H3GZJ5_PHYRM</name>
<dbReference type="AlphaFoldDB" id="H3GZJ5"/>
<evidence type="ECO:0000256" key="4">
    <source>
        <dbReference type="ARBA" id="ARBA00022898"/>
    </source>
</evidence>
<dbReference type="VEuPathDB" id="FungiDB:KRP23_4876"/>
<dbReference type="PANTHER" id="PTHR43807">
    <property type="entry name" value="FI04487P"/>
    <property type="match status" value="1"/>
</dbReference>
<proteinExistence type="predicted"/>
<dbReference type="EMBL" id="DS566082">
    <property type="status" value="NOT_ANNOTATED_CDS"/>
    <property type="molecule type" value="Genomic_DNA"/>
</dbReference>
<evidence type="ECO:0000256" key="3">
    <source>
        <dbReference type="ARBA" id="ARBA00022679"/>
    </source>
</evidence>
<protein>
    <submittedName>
        <fullName evidence="6">Uncharacterized protein</fullName>
    </submittedName>
</protein>
<feature type="region of interest" description="Disordered" evidence="5">
    <location>
        <begin position="32"/>
        <end position="53"/>
    </location>
</feature>
<reference evidence="7" key="1">
    <citation type="journal article" date="2006" name="Science">
        <title>Phytophthora genome sequences uncover evolutionary origins and mechanisms of pathogenesis.</title>
        <authorList>
            <person name="Tyler B.M."/>
            <person name="Tripathy S."/>
            <person name="Zhang X."/>
            <person name="Dehal P."/>
            <person name="Jiang R.H."/>
            <person name="Aerts A."/>
            <person name="Arredondo F.D."/>
            <person name="Baxter L."/>
            <person name="Bensasson D."/>
            <person name="Beynon J.L."/>
            <person name="Chapman J."/>
            <person name="Damasceno C.M."/>
            <person name="Dorrance A.E."/>
            <person name="Dou D."/>
            <person name="Dickerman A.W."/>
            <person name="Dubchak I.L."/>
            <person name="Garbelotto M."/>
            <person name="Gijzen M."/>
            <person name="Gordon S.G."/>
            <person name="Govers F."/>
            <person name="Grunwald N.J."/>
            <person name="Huang W."/>
            <person name="Ivors K.L."/>
            <person name="Jones R.W."/>
            <person name="Kamoun S."/>
            <person name="Krampis K."/>
            <person name="Lamour K.H."/>
            <person name="Lee M.K."/>
            <person name="McDonald W.H."/>
            <person name="Medina M."/>
            <person name="Meijer H.J."/>
            <person name="Nordberg E.K."/>
            <person name="Maclean D.J."/>
            <person name="Ospina-Giraldo M.D."/>
            <person name="Morris P.F."/>
            <person name="Phuntumart V."/>
            <person name="Putnam N.H."/>
            <person name="Rash S."/>
            <person name="Rose J.K."/>
            <person name="Sakihama Y."/>
            <person name="Salamov A.A."/>
            <person name="Savidor A."/>
            <person name="Scheuring C.F."/>
            <person name="Smith B.M."/>
            <person name="Sobral B.W."/>
            <person name="Terry A."/>
            <person name="Torto-Alalibo T.A."/>
            <person name="Win J."/>
            <person name="Xu Z."/>
            <person name="Zhang H."/>
            <person name="Grigoriev I.V."/>
            <person name="Rokhsar D.S."/>
            <person name="Boore J.L."/>
        </authorList>
    </citation>
    <scope>NUCLEOTIDE SEQUENCE [LARGE SCALE GENOMIC DNA]</scope>
    <source>
        <strain evidence="7">Pr102</strain>
    </source>
</reference>
<sequence length="239" mass="26617">MLMAWENIPQETLMKLINSMTKRYIEVIKKKGVSDDQNDSDQDSGRSASRPSWLLEPGDEELTLEPYFDASSRGVGQWRSLPLYPAKRAAFLSEEPHVSESFTSHDFQLDPEALKANFTLNTELIVLNTPNSFTYSVLSKDELKELALVYELMAYDALPHKRIAVLPGFFDNTISLFSAGKIFSCTGYAVGSAHRMGGEVPALGIEAALRCQLKSDTSLIRNHFPELTTPTYYNKGAGP</sequence>
<dbReference type="SUPFAM" id="SSF53383">
    <property type="entry name" value="PLP-dependent transferases"/>
    <property type="match status" value="1"/>
</dbReference>
<organism evidence="6 7">
    <name type="scientific">Phytophthora ramorum</name>
    <name type="common">Sudden oak death agent</name>
    <dbReference type="NCBI Taxonomy" id="164328"/>
    <lineage>
        <taxon>Eukaryota</taxon>
        <taxon>Sar</taxon>
        <taxon>Stramenopiles</taxon>
        <taxon>Oomycota</taxon>
        <taxon>Peronosporomycetes</taxon>
        <taxon>Peronosporales</taxon>
        <taxon>Peronosporaceae</taxon>
        <taxon>Phytophthora</taxon>
    </lineage>
</organism>
<dbReference type="InterPro" id="IPR015421">
    <property type="entry name" value="PyrdxlP-dep_Trfase_major"/>
</dbReference>
<dbReference type="EnsemblProtists" id="Phyra83231">
    <property type="protein sequence ID" value="Phyra83231"/>
    <property type="gene ID" value="Phyra83231"/>
</dbReference>
<evidence type="ECO:0000256" key="5">
    <source>
        <dbReference type="SAM" id="MobiDB-lite"/>
    </source>
</evidence>
<evidence type="ECO:0000256" key="2">
    <source>
        <dbReference type="ARBA" id="ARBA00022576"/>
    </source>
</evidence>
<evidence type="ECO:0000313" key="6">
    <source>
        <dbReference type="EnsemblProtists" id="Phyra83231"/>
    </source>
</evidence>
<evidence type="ECO:0000313" key="7">
    <source>
        <dbReference type="Proteomes" id="UP000005238"/>
    </source>
</evidence>
<dbReference type="Proteomes" id="UP000005238">
    <property type="component" value="Unassembled WGS sequence"/>
</dbReference>
<dbReference type="PANTHER" id="PTHR43807:SF20">
    <property type="entry name" value="FI04487P"/>
    <property type="match status" value="1"/>
</dbReference>
<dbReference type="STRING" id="164328.H3GZJ5"/>
<dbReference type="GO" id="GO:0016212">
    <property type="term" value="F:kynurenine-oxoglutarate transaminase activity"/>
    <property type="evidence" value="ECO:0000318"/>
    <property type="project" value="GO_Central"/>
</dbReference>
<evidence type="ECO:0000256" key="1">
    <source>
        <dbReference type="ARBA" id="ARBA00001933"/>
    </source>
</evidence>
<dbReference type="InterPro" id="IPR051326">
    <property type="entry name" value="Kynurenine-oxoglutarate_AT"/>
</dbReference>
<dbReference type="InterPro" id="IPR015424">
    <property type="entry name" value="PyrdxlP-dep_Trfase"/>
</dbReference>
<dbReference type="InParanoid" id="H3GZJ5"/>
<keyword evidence="4" id="KW-0663">Pyridoxal phosphate</keyword>
<keyword evidence="2" id="KW-0032">Aminotransferase</keyword>
<dbReference type="GO" id="GO:0005737">
    <property type="term" value="C:cytoplasm"/>
    <property type="evidence" value="ECO:0000318"/>
    <property type="project" value="GO_Central"/>
</dbReference>
<dbReference type="HOGENOM" id="CLU_1163109_0_0_1"/>
<dbReference type="VEuPathDB" id="FungiDB:KRP22_8444"/>
<accession>H3GZJ5</accession>
<dbReference type="eggNOG" id="KOG0257">
    <property type="taxonomic scope" value="Eukaryota"/>
</dbReference>